<proteinExistence type="predicted"/>
<comment type="caution">
    <text evidence="1">The sequence shown here is derived from an EMBL/GenBank/DDBJ whole genome shotgun (WGS) entry which is preliminary data.</text>
</comment>
<evidence type="ECO:0000313" key="1">
    <source>
        <dbReference type="EMBL" id="MEB2665886.1"/>
    </source>
</evidence>
<dbReference type="InterPro" id="IPR001646">
    <property type="entry name" value="5peptide_repeat"/>
</dbReference>
<protein>
    <submittedName>
        <fullName evidence="1">Pentapeptide repeat-containing protein</fullName>
    </submittedName>
</protein>
<sequence>MHYADFSYADLRDADLRGARCLRTQLHRALQDGARWDSRIGVLENDPALYEAELWSARRRAGP</sequence>
<accession>A0ABU5XB95</accession>
<reference evidence="1 2" key="1">
    <citation type="submission" date="2023-12" db="EMBL/GenBank/DDBJ databases">
        <title>Draft Genome Sequences of Bordetella parapertussis clinical Isolates from Colombia, 2023.</title>
        <authorList>
            <person name="Montilla E.A."/>
            <person name="Rojas F."/>
            <person name="Vargas M.N."/>
            <person name="Bonilla V."/>
            <person name="Duarte C."/>
        </authorList>
    </citation>
    <scope>NUCLEOTIDE SEQUENCE [LARGE SCALE GENOMIC DNA]</scope>
    <source>
        <strain evidence="1 2">320001806</strain>
    </source>
</reference>
<organism evidence="1 2">
    <name type="scientific">Bordetella parapertussis</name>
    <dbReference type="NCBI Taxonomy" id="519"/>
    <lineage>
        <taxon>Bacteria</taxon>
        <taxon>Pseudomonadati</taxon>
        <taxon>Pseudomonadota</taxon>
        <taxon>Betaproteobacteria</taxon>
        <taxon>Burkholderiales</taxon>
        <taxon>Alcaligenaceae</taxon>
        <taxon>Bordetella</taxon>
    </lineage>
</organism>
<dbReference type="EMBL" id="JAXUBE010000207">
    <property type="protein sequence ID" value="MEB2665886.1"/>
    <property type="molecule type" value="Genomic_DNA"/>
</dbReference>
<dbReference type="Proteomes" id="UP001324595">
    <property type="component" value="Unassembled WGS sequence"/>
</dbReference>
<dbReference type="Pfam" id="PF00805">
    <property type="entry name" value="Pentapeptide"/>
    <property type="match status" value="1"/>
</dbReference>
<keyword evidence="2" id="KW-1185">Reference proteome</keyword>
<name>A0ABU5XB95_BORPP</name>
<dbReference type="RefSeq" id="WP_228846555.1">
    <property type="nucleotide sequence ID" value="NZ_AP019378.2"/>
</dbReference>
<dbReference type="Gene3D" id="2.160.20.80">
    <property type="entry name" value="E3 ubiquitin-protein ligase SopA"/>
    <property type="match status" value="1"/>
</dbReference>
<evidence type="ECO:0000313" key="2">
    <source>
        <dbReference type="Proteomes" id="UP001324595"/>
    </source>
</evidence>
<gene>
    <name evidence="1" type="ORF">U5T69_22645</name>
</gene>
<dbReference type="SUPFAM" id="SSF141571">
    <property type="entry name" value="Pentapeptide repeat-like"/>
    <property type="match status" value="1"/>
</dbReference>